<protein>
    <submittedName>
        <fullName evidence="2">Uncharacterized protein</fullName>
    </submittedName>
</protein>
<name>A0A2P2Q2G0_RHIMU</name>
<evidence type="ECO:0000256" key="1">
    <source>
        <dbReference type="SAM" id="Phobius"/>
    </source>
</evidence>
<sequence length="63" mass="7314">MSALCLYCSPICYVVEKHVNCCIFFMFADYTCNVLFKSSILCCIIIVVLLRMICKGPCERERY</sequence>
<reference evidence="2" key="1">
    <citation type="submission" date="2018-02" db="EMBL/GenBank/DDBJ databases">
        <title>Rhizophora mucronata_Transcriptome.</title>
        <authorList>
            <person name="Meera S.P."/>
            <person name="Sreeshan A."/>
            <person name="Augustine A."/>
        </authorList>
    </citation>
    <scope>NUCLEOTIDE SEQUENCE</scope>
    <source>
        <tissue evidence="2">Leaf</tissue>
    </source>
</reference>
<keyword evidence="1" id="KW-0472">Membrane</keyword>
<feature type="transmembrane region" description="Helical" evidence="1">
    <location>
        <begin position="34"/>
        <end position="54"/>
    </location>
</feature>
<accession>A0A2P2Q2G0</accession>
<proteinExistence type="predicted"/>
<keyword evidence="1" id="KW-1133">Transmembrane helix</keyword>
<dbReference type="EMBL" id="GGEC01080683">
    <property type="protein sequence ID" value="MBX61167.1"/>
    <property type="molecule type" value="Transcribed_RNA"/>
</dbReference>
<dbReference type="AlphaFoldDB" id="A0A2P2Q2G0"/>
<keyword evidence="1" id="KW-0812">Transmembrane</keyword>
<organism evidence="2">
    <name type="scientific">Rhizophora mucronata</name>
    <name type="common">Asiatic mangrove</name>
    <dbReference type="NCBI Taxonomy" id="61149"/>
    <lineage>
        <taxon>Eukaryota</taxon>
        <taxon>Viridiplantae</taxon>
        <taxon>Streptophyta</taxon>
        <taxon>Embryophyta</taxon>
        <taxon>Tracheophyta</taxon>
        <taxon>Spermatophyta</taxon>
        <taxon>Magnoliopsida</taxon>
        <taxon>eudicotyledons</taxon>
        <taxon>Gunneridae</taxon>
        <taxon>Pentapetalae</taxon>
        <taxon>rosids</taxon>
        <taxon>fabids</taxon>
        <taxon>Malpighiales</taxon>
        <taxon>Rhizophoraceae</taxon>
        <taxon>Rhizophora</taxon>
    </lineage>
</organism>
<evidence type="ECO:0000313" key="2">
    <source>
        <dbReference type="EMBL" id="MBX61167.1"/>
    </source>
</evidence>